<dbReference type="STRING" id="1314674.A0A0D7BP26"/>
<feature type="compositionally biased region" description="Basic and acidic residues" evidence="5">
    <location>
        <begin position="127"/>
        <end position="138"/>
    </location>
</feature>
<organism evidence="7 8">
    <name type="scientific">Cylindrobasidium torrendii FP15055 ss-10</name>
    <dbReference type="NCBI Taxonomy" id="1314674"/>
    <lineage>
        <taxon>Eukaryota</taxon>
        <taxon>Fungi</taxon>
        <taxon>Dikarya</taxon>
        <taxon>Basidiomycota</taxon>
        <taxon>Agaricomycotina</taxon>
        <taxon>Agaricomycetes</taxon>
        <taxon>Agaricomycetidae</taxon>
        <taxon>Agaricales</taxon>
        <taxon>Marasmiineae</taxon>
        <taxon>Physalacriaceae</taxon>
        <taxon>Cylindrobasidium</taxon>
    </lineage>
</organism>
<dbReference type="PROSITE" id="PS50089">
    <property type="entry name" value="ZF_RING_2"/>
    <property type="match status" value="1"/>
</dbReference>
<dbReference type="SUPFAM" id="SSF57850">
    <property type="entry name" value="RING/U-box"/>
    <property type="match status" value="1"/>
</dbReference>
<evidence type="ECO:0000313" key="7">
    <source>
        <dbReference type="EMBL" id="KIY71965.1"/>
    </source>
</evidence>
<dbReference type="PANTHER" id="PTHR23041">
    <property type="entry name" value="RING FINGER DOMAIN-CONTAINING"/>
    <property type="match status" value="1"/>
</dbReference>
<keyword evidence="8" id="KW-1185">Reference proteome</keyword>
<evidence type="ECO:0000256" key="2">
    <source>
        <dbReference type="ARBA" id="ARBA00022771"/>
    </source>
</evidence>
<evidence type="ECO:0000259" key="6">
    <source>
        <dbReference type="PROSITE" id="PS50089"/>
    </source>
</evidence>
<keyword evidence="1" id="KW-0479">Metal-binding</keyword>
<sequence length="257" mass="29214">MERTPSITYGEQYEPVGADVSNIHTPCARTFAACYCALCDMYFESQSERQQHIDESREHPECRTCFRRFLNKKILREHAAITPGHYHCAECNLHHLSPASLQVHLDDYDHSNPPPSQAEEDDDAEDEDRRRDWGGEERAGKERYPQLLALKVAPTFLKPEERLHELDDACDFVDKAWLASPPTQSTCEDDECEDDCDAEPSTVCCPLCEQDGQEMCATHCGHVFCVGCMADIMHYSGECPTCDEALCRDTLRKIYLA</sequence>
<dbReference type="PANTHER" id="PTHR23041:SF78">
    <property type="entry name" value="E3 UBIQUITIN-PROTEIN LIGASE RNF4"/>
    <property type="match status" value="1"/>
</dbReference>
<keyword evidence="3" id="KW-0862">Zinc</keyword>
<accession>A0A0D7BP26</accession>
<dbReference type="OrthoDB" id="6270329at2759"/>
<reference evidence="7 8" key="1">
    <citation type="journal article" date="2015" name="Fungal Genet. Biol.">
        <title>Evolution of novel wood decay mechanisms in Agaricales revealed by the genome sequences of Fistulina hepatica and Cylindrobasidium torrendii.</title>
        <authorList>
            <person name="Floudas D."/>
            <person name="Held B.W."/>
            <person name="Riley R."/>
            <person name="Nagy L.G."/>
            <person name="Koehler G."/>
            <person name="Ransdell A.S."/>
            <person name="Younus H."/>
            <person name="Chow J."/>
            <person name="Chiniquy J."/>
            <person name="Lipzen A."/>
            <person name="Tritt A."/>
            <person name="Sun H."/>
            <person name="Haridas S."/>
            <person name="LaButti K."/>
            <person name="Ohm R.A."/>
            <person name="Kues U."/>
            <person name="Blanchette R.A."/>
            <person name="Grigoriev I.V."/>
            <person name="Minto R.E."/>
            <person name="Hibbett D.S."/>
        </authorList>
    </citation>
    <scope>NUCLEOTIDE SEQUENCE [LARGE SCALE GENOMIC DNA]</scope>
    <source>
        <strain evidence="7 8">FP15055 ss-10</strain>
    </source>
</reference>
<dbReference type="GO" id="GO:0008270">
    <property type="term" value="F:zinc ion binding"/>
    <property type="evidence" value="ECO:0007669"/>
    <property type="project" value="UniProtKB-KW"/>
</dbReference>
<feature type="region of interest" description="Disordered" evidence="5">
    <location>
        <begin position="105"/>
        <end position="138"/>
    </location>
</feature>
<evidence type="ECO:0000313" key="8">
    <source>
        <dbReference type="Proteomes" id="UP000054007"/>
    </source>
</evidence>
<gene>
    <name evidence="7" type="ORF">CYLTODRAFT_450290</name>
</gene>
<keyword evidence="2 4" id="KW-0863">Zinc-finger</keyword>
<dbReference type="SMART" id="SM00184">
    <property type="entry name" value="RING"/>
    <property type="match status" value="1"/>
</dbReference>
<proteinExistence type="predicted"/>
<dbReference type="EMBL" id="KN880448">
    <property type="protein sequence ID" value="KIY71965.1"/>
    <property type="molecule type" value="Genomic_DNA"/>
</dbReference>
<dbReference type="Proteomes" id="UP000054007">
    <property type="component" value="Unassembled WGS sequence"/>
</dbReference>
<evidence type="ECO:0000256" key="4">
    <source>
        <dbReference type="PROSITE-ProRule" id="PRU00175"/>
    </source>
</evidence>
<dbReference type="InterPro" id="IPR001841">
    <property type="entry name" value="Znf_RING"/>
</dbReference>
<dbReference type="Gene3D" id="3.30.40.10">
    <property type="entry name" value="Zinc/RING finger domain, C3HC4 (zinc finger)"/>
    <property type="match status" value="1"/>
</dbReference>
<dbReference type="InterPro" id="IPR047134">
    <property type="entry name" value="RNF4"/>
</dbReference>
<dbReference type="InterPro" id="IPR017907">
    <property type="entry name" value="Znf_RING_CS"/>
</dbReference>
<dbReference type="PROSITE" id="PS00518">
    <property type="entry name" value="ZF_RING_1"/>
    <property type="match status" value="1"/>
</dbReference>
<dbReference type="AlphaFoldDB" id="A0A0D7BP26"/>
<feature type="domain" description="RING-type" evidence="6">
    <location>
        <begin position="205"/>
        <end position="243"/>
    </location>
</feature>
<evidence type="ECO:0000256" key="1">
    <source>
        <dbReference type="ARBA" id="ARBA00022723"/>
    </source>
</evidence>
<name>A0A0D7BP26_9AGAR</name>
<evidence type="ECO:0000256" key="5">
    <source>
        <dbReference type="SAM" id="MobiDB-lite"/>
    </source>
</evidence>
<protein>
    <recommendedName>
        <fullName evidence="6">RING-type domain-containing protein</fullName>
    </recommendedName>
</protein>
<dbReference type="InterPro" id="IPR013083">
    <property type="entry name" value="Znf_RING/FYVE/PHD"/>
</dbReference>
<evidence type="ECO:0000256" key="3">
    <source>
        <dbReference type="ARBA" id="ARBA00022833"/>
    </source>
</evidence>